<dbReference type="CDD" id="cd00176">
    <property type="entry name" value="SPEC"/>
    <property type="match status" value="1"/>
</dbReference>
<organism evidence="2 3">
    <name type="scientific">Monodelphis domestica</name>
    <name type="common">Gray short-tailed opossum</name>
    <dbReference type="NCBI Taxonomy" id="13616"/>
    <lineage>
        <taxon>Eukaryota</taxon>
        <taxon>Metazoa</taxon>
        <taxon>Chordata</taxon>
        <taxon>Craniata</taxon>
        <taxon>Vertebrata</taxon>
        <taxon>Euteleostomi</taxon>
        <taxon>Mammalia</taxon>
        <taxon>Metatheria</taxon>
        <taxon>Didelphimorphia</taxon>
        <taxon>Didelphidae</taxon>
        <taxon>Monodelphis</taxon>
    </lineage>
</organism>
<dbReference type="Proteomes" id="UP000002280">
    <property type="component" value="Chromosome 2"/>
</dbReference>
<evidence type="ECO:0000313" key="2">
    <source>
        <dbReference type="Ensembl" id="ENSMODP00000044280.1"/>
    </source>
</evidence>
<name>A0A5F8G9V3_MONDO</name>
<proteinExistence type="predicted"/>
<accession>A0A5F8G9V3</accession>
<evidence type="ECO:0000313" key="3">
    <source>
        <dbReference type="Proteomes" id="UP000002280"/>
    </source>
</evidence>
<dbReference type="AlphaFoldDB" id="A0A5F8G9V3"/>
<reference evidence="2" key="3">
    <citation type="submission" date="2025-09" db="UniProtKB">
        <authorList>
            <consortium name="Ensembl"/>
        </authorList>
    </citation>
    <scope>IDENTIFICATION</scope>
</reference>
<dbReference type="GeneTree" id="ENSGT00940000155008"/>
<keyword evidence="1" id="KW-0175">Coiled coil</keyword>
<dbReference type="Pfam" id="PF00435">
    <property type="entry name" value="Spectrin"/>
    <property type="match status" value="1"/>
</dbReference>
<reference evidence="2" key="2">
    <citation type="submission" date="2025-08" db="UniProtKB">
        <authorList>
            <consortium name="Ensembl"/>
        </authorList>
    </citation>
    <scope>IDENTIFICATION</scope>
</reference>
<dbReference type="InterPro" id="IPR018159">
    <property type="entry name" value="Spectrin/alpha-actinin"/>
</dbReference>
<reference evidence="2 3" key="1">
    <citation type="journal article" date="2007" name="Nature">
        <title>Genome of the marsupial Monodelphis domestica reveals innovation in non-coding sequences.</title>
        <authorList>
            <person name="Mikkelsen T.S."/>
            <person name="Wakefield M.J."/>
            <person name="Aken B."/>
            <person name="Amemiya C.T."/>
            <person name="Chang J.L."/>
            <person name="Duke S."/>
            <person name="Garber M."/>
            <person name="Gentles A.J."/>
            <person name="Goodstadt L."/>
            <person name="Heger A."/>
            <person name="Jurka J."/>
            <person name="Kamal M."/>
            <person name="Mauceli E."/>
            <person name="Searle S.M."/>
            <person name="Sharpe T."/>
            <person name="Baker M.L."/>
            <person name="Batzer M.A."/>
            <person name="Benos P.V."/>
            <person name="Belov K."/>
            <person name="Clamp M."/>
            <person name="Cook A."/>
            <person name="Cuff J."/>
            <person name="Das R."/>
            <person name="Davidow L."/>
            <person name="Deakin J.E."/>
            <person name="Fazzari M.J."/>
            <person name="Glass J.L."/>
            <person name="Grabherr M."/>
            <person name="Greally J.M."/>
            <person name="Gu W."/>
            <person name="Hore T.A."/>
            <person name="Huttley G.A."/>
            <person name="Kleber M."/>
            <person name="Jirtle R.L."/>
            <person name="Koina E."/>
            <person name="Lee J.T."/>
            <person name="Mahony S."/>
            <person name="Marra M.A."/>
            <person name="Miller R.D."/>
            <person name="Nicholls R.D."/>
            <person name="Oda M."/>
            <person name="Papenfuss A.T."/>
            <person name="Parra Z.E."/>
            <person name="Pollock D.D."/>
            <person name="Ray D.A."/>
            <person name="Schein J.E."/>
            <person name="Speed T.P."/>
            <person name="Thompson K."/>
            <person name="VandeBerg J.L."/>
            <person name="Wade C.M."/>
            <person name="Walker J.A."/>
            <person name="Waters P.D."/>
            <person name="Webber C."/>
            <person name="Weidman J.R."/>
            <person name="Xie X."/>
            <person name="Zody M.C."/>
            <person name="Baldwin J."/>
            <person name="Abdouelleil A."/>
            <person name="Abdulkadir J."/>
            <person name="Abebe A."/>
            <person name="Abera B."/>
            <person name="Abreu J."/>
            <person name="Acer S.C."/>
            <person name="Aftuck L."/>
            <person name="Alexander A."/>
            <person name="An P."/>
            <person name="Anderson E."/>
            <person name="Anderson S."/>
            <person name="Arachi H."/>
            <person name="Azer M."/>
            <person name="Bachantsang P."/>
            <person name="Barry A."/>
            <person name="Bayul T."/>
            <person name="Berlin A."/>
            <person name="Bessette D."/>
            <person name="Bloom T."/>
            <person name="Bloom T."/>
            <person name="Boguslavskiy L."/>
            <person name="Bonnet C."/>
            <person name="Boukhgalter B."/>
            <person name="Bourzgui I."/>
            <person name="Brown A."/>
            <person name="Cahill P."/>
            <person name="Channer S."/>
            <person name="Cheshatsang Y."/>
            <person name="Chuda L."/>
            <person name="Citroen M."/>
            <person name="Collymore A."/>
            <person name="Cooke P."/>
            <person name="Costello M."/>
            <person name="D'Aco K."/>
            <person name="Daza R."/>
            <person name="De Haan G."/>
            <person name="DeGray S."/>
            <person name="DeMaso C."/>
            <person name="Dhargay N."/>
            <person name="Dooley K."/>
            <person name="Dooley E."/>
            <person name="Doricent M."/>
            <person name="Dorje P."/>
            <person name="Dorjee K."/>
            <person name="Dupes A."/>
            <person name="Elong R."/>
            <person name="Falk J."/>
            <person name="Farina A."/>
            <person name="Faro S."/>
            <person name="Ferguson D."/>
            <person name="Fisher S."/>
            <person name="Foley C.D."/>
            <person name="Franke A."/>
            <person name="Friedrich D."/>
            <person name="Gadbois L."/>
            <person name="Gearin G."/>
            <person name="Gearin C.R."/>
            <person name="Giannoukos G."/>
            <person name="Goode T."/>
            <person name="Graham J."/>
            <person name="Grandbois E."/>
            <person name="Grewal S."/>
            <person name="Gyaltsen K."/>
            <person name="Hafez N."/>
            <person name="Hagos B."/>
            <person name="Hall J."/>
            <person name="Henson C."/>
            <person name="Hollinger A."/>
            <person name="Honan T."/>
            <person name="Huard M.D."/>
            <person name="Hughes L."/>
            <person name="Hurhula B."/>
            <person name="Husby M.E."/>
            <person name="Kamat A."/>
            <person name="Kanga B."/>
            <person name="Kashin S."/>
            <person name="Khazanovich D."/>
            <person name="Kisner P."/>
            <person name="Lance K."/>
            <person name="Lara M."/>
            <person name="Lee W."/>
            <person name="Lennon N."/>
            <person name="Letendre F."/>
            <person name="LeVine R."/>
            <person name="Lipovsky A."/>
            <person name="Liu X."/>
            <person name="Liu J."/>
            <person name="Liu S."/>
            <person name="Lokyitsang T."/>
            <person name="Lokyitsang Y."/>
            <person name="Lubonja R."/>
            <person name="Lui A."/>
            <person name="MacDonald P."/>
            <person name="Magnisalis V."/>
            <person name="Maru K."/>
            <person name="Matthews C."/>
            <person name="McCusker W."/>
            <person name="McDonough S."/>
            <person name="Mehta T."/>
            <person name="Meldrim J."/>
            <person name="Meneus L."/>
            <person name="Mihai O."/>
            <person name="Mihalev A."/>
            <person name="Mihova T."/>
            <person name="Mittelman R."/>
            <person name="Mlenga V."/>
            <person name="Montmayeur A."/>
            <person name="Mulrain L."/>
            <person name="Navidi A."/>
            <person name="Naylor J."/>
            <person name="Negash T."/>
            <person name="Nguyen T."/>
            <person name="Nguyen N."/>
            <person name="Nicol R."/>
            <person name="Norbu C."/>
            <person name="Norbu N."/>
            <person name="Novod N."/>
            <person name="O'Neill B."/>
            <person name="Osman S."/>
            <person name="Markiewicz E."/>
            <person name="Oyono O.L."/>
            <person name="Patti C."/>
            <person name="Phunkhang P."/>
            <person name="Pierre F."/>
            <person name="Priest M."/>
            <person name="Raghuraman S."/>
            <person name="Rege F."/>
            <person name="Reyes R."/>
            <person name="Rise C."/>
            <person name="Rogov P."/>
            <person name="Ross K."/>
            <person name="Ryan E."/>
            <person name="Settipalli S."/>
            <person name="Shea T."/>
            <person name="Sherpa N."/>
            <person name="Shi L."/>
            <person name="Shih D."/>
            <person name="Sparrow T."/>
            <person name="Spaulding J."/>
            <person name="Stalker J."/>
            <person name="Stange-Thomann N."/>
            <person name="Stavropoulos S."/>
            <person name="Stone C."/>
            <person name="Strader C."/>
            <person name="Tesfaye S."/>
            <person name="Thomson T."/>
            <person name="Thoulutsang Y."/>
            <person name="Thoulutsang D."/>
            <person name="Topham K."/>
            <person name="Topping I."/>
            <person name="Tsamla T."/>
            <person name="Vassiliev H."/>
            <person name="Vo A."/>
            <person name="Wangchuk T."/>
            <person name="Wangdi T."/>
            <person name="Weiand M."/>
            <person name="Wilkinson J."/>
            <person name="Wilson A."/>
            <person name="Yadav S."/>
            <person name="Young G."/>
            <person name="Yu Q."/>
            <person name="Zembek L."/>
            <person name="Zhong D."/>
            <person name="Zimmer A."/>
            <person name="Zwirko Z."/>
            <person name="Jaffe D.B."/>
            <person name="Alvarez P."/>
            <person name="Brockman W."/>
            <person name="Butler J."/>
            <person name="Chin C."/>
            <person name="Gnerre S."/>
            <person name="MacCallum I."/>
            <person name="Graves J.A."/>
            <person name="Ponting C.P."/>
            <person name="Breen M."/>
            <person name="Samollow P.B."/>
            <person name="Lander E.S."/>
            <person name="Lindblad-Toh K."/>
        </authorList>
    </citation>
    <scope>NUCLEOTIDE SEQUENCE [LARGE SCALE GENOMIC DNA]</scope>
</reference>
<dbReference type="OMA" id="EQYGHIR"/>
<feature type="coiled-coil region" evidence="1">
    <location>
        <begin position="198"/>
        <end position="225"/>
    </location>
</feature>
<dbReference type="Bgee" id="ENSMODG00000044859">
    <property type="expression patterns" value="Expressed in spermatocyte and 19 other cell types or tissues"/>
</dbReference>
<dbReference type="SUPFAM" id="SSF46966">
    <property type="entry name" value="Spectrin repeat"/>
    <property type="match status" value="2"/>
</dbReference>
<dbReference type="Gene3D" id="1.20.58.60">
    <property type="match status" value="1"/>
</dbReference>
<protein>
    <recommendedName>
        <fullName evidence="4">Dystonin</fullName>
    </recommendedName>
</protein>
<evidence type="ECO:0000256" key="1">
    <source>
        <dbReference type="SAM" id="Coils"/>
    </source>
</evidence>
<dbReference type="InterPro" id="IPR002017">
    <property type="entry name" value="Spectrin_repeat"/>
</dbReference>
<dbReference type="Ensembl" id="ENSMODT00000065380.1">
    <property type="protein sequence ID" value="ENSMODP00000044280.1"/>
    <property type="gene ID" value="ENSMODG00000044859.1"/>
</dbReference>
<dbReference type="FunFam" id="1.20.58.60:FF:000069">
    <property type="entry name" value="dystonin isoform X2"/>
    <property type="match status" value="1"/>
</dbReference>
<evidence type="ECO:0008006" key="4">
    <source>
        <dbReference type="Google" id="ProtNLM"/>
    </source>
</evidence>
<dbReference type="STRING" id="13616.ENSMODP00000044280"/>
<dbReference type="InParanoid" id="A0A5F8G9V3"/>
<sequence>MNKTGPQLLELSPGEGFLIQEKYLAADALYSQIKEDVKRRAVALDEAISQSTQFHDKIDQTLESLKRIVERLKQPPPISAEVEKIKEQISENKNVSVDMEKLQPVYETLKKRGEDMIARSEGTDKDISAKAVQDKLDQMVTIWESIHTLAEEREAKLLDVMELAEKFWCDHMSLVVTTKDTQDFIRELEAPGIDPSVVKQQQEAAEVIREEIDGLQEELDMVVNLGSELIAACGEPDKPIVNKIEFILGFSKQSMEGPGGQAG</sequence>
<dbReference type="SMART" id="SM00150">
    <property type="entry name" value="SPEC"/>
    <property type="match status" value="1"/>
</dbReference>
<keyword evidence="3" id="KW-1185">Reference proteome</keyword>